<comment type="caution">
    <text evidence="3">The sequence shown here is derived from an EMBL/GenBank/DDBJ whole genome shotgun (WGS) entry which is preliminary data.</text>
</comment>
<dbReference type="CDD" id="cd00085">
    <property type="entry name" value="HNHc"/>
    <property type="match status" value="1"/>
</dbReference>
<evidence type="ECO:0000313" key="3">
    <source>
        <dbReference type="EMBL" id="GIE38440.1"/>
    </source>
</evidence>
<dbReference type="EMBL" id="BOMP01000020">
    <property type="protein sequence ID" value="GIE38440.1"/>
    <property type="molecule type" value="Genomic_DNA"/>
</dbReference>
<gene>
    <name evidence="3" type="ORF">Alo02nite_13380</name>
</gene>
<dbReference type="SMART" id="SM00507">
    <property type="entry name" value="HNHc"/>
    <property type="match status" value="1"/>
</dbReference>
<organism evidence="3 4">
    <name type="scientific">Actinoplanes lobatus</name>
    <dbReference type="NCBI Taxonomy" id="113568"/>
    <lineage>
        <taxon>Bacteria</taxon>
        <taxon>Bacillati</taxon>
        <taxon>Actinomycetota</taxon>
        <taxon>Actinomycetes</taxon>
        <taxon>Micromonosporales</taxon>
        <taxon>Micromonosporaceae</taxon>
        <taxon>Actinoplanes</taxon>
    </lineage>
</organism>
<proteinExistence type="predicted"/>
<evidence type="ECO:0000313" key="4">
    <source>
        <dbReference type="Proteomes" id="UP000631312"/>
    </source>
</evidence>
<sequence>MVVPRQGRHPGAAAAEPGAGGNAHQQQVTEPRVFVLDRNGLPLQPCTPARARQLLRTGRAVVHRRTPFVIRLRDRNRQESVVQGVQIGVDPGSRYTGISLFTGSDAVSPKPVAEPAVVRAGVFSIEVQHRGNQIREKLTARAALRRGRRSRNLRYRQPRFDNRTRSVGWLAPSLRHRVETTMSWISRLQRWAPVAALHVERVAFDTQLLQDPEIAGRGYQQGTLHGYELREYLLEKWQRKCAYCGVSGVPLNLDHIRPRSRGGSDRASNLTLACISCNQTKGNQPVEVFLAGRPEMLARILAQVRKPLRDAAAVSSTRWALWKSLTVTGLPVHVASGGRTKYNRHRTNTPKSHTLDALHVGVVDEVTGWPVRVLVATATGRGTYTRTRTDRYGFPRLRLPRTKLHHGFQTGDLVRAVVRTGANQGTHVGRVAVRSTGRFNIRTATGLVQGIGHRYVRLLQRGDGWTYSRQPEQQPA</sequence>
<dbReference type="InterPro" id="IPR047693">
    <property type="entry name" value="RNA-guided_IscB-like"/>
</dbReference>
<dbReference type="Gene3D" id="1.10.30.50">
    <property type="match status" value="1"/>
</dbReference>
<feature type="region of interest" description="Disordered" evidence="1">
    <location>
        <begin position="1"/>
        <end position="27"/>
    </location>
</feature>
<protein>
    <recommendedName>
        <fullName evidence="2">HNH nuclease domain-containing protein</fullName>
    </recommendedName>
</protein>
<dbReference type="PANTHER" id="PTHR33877">
    <property type="entry name" value="SLL1193 PROTEIN"/>
    <property type="match status" value="1"/>
</dbReference>
<feature type="domain" description="HNH nuclease" evidence="2">
    <location>
        <begin position="228"/>
        <end position="279"/>
    </location>
</feature>
<evidence type="ECO:0000256" key="1">
    <source>
        <dbReference type="SAM" id="MobiDB-lite"/>
    </source>
</evidence>
<dbReference type="Pfam" id="PF01844">
    <property type="entry name" value="HNH"/>
    <property type="match status" value="1"/>
</dbReference>
<dbReference type="PANTHER" id="PTHR33877:SF2">
    <property type="entry name" value="OS07G0170200 PROTEIN"/>
    <property type="match status" value="1"/>
</dbReference>
<dbReference type="InterPro" id="IPR002711">
    <property type="entry name" value="HNH"/>
</dbReference>
<evidence type="ECO:0000259" key="2">
    <source>
        <dbReference type="SMART" id="SM00507"/>
    </source>
</evidence>
<dbReference type="InterPro" id="IPR025938">
    <property type="entry name" value="RRXRR_dom"/>
</dbReference>
<accession>A0ABQ4ABP9</accession>
<dbReference type="NCBIfam" id="NF040563">
    <property type="entry name" value="guided_IscB"/>
    <property type="match status" value="1"/>
</dbReference>
<reference evidence="3 4" key="1">
    <citation type="submission" date="2021-01" db="EMBL/GenBank/DDBJ databases">
        <title>Whole genome shotgun sequence of Actinoplanes lobatus NBRC 12513.</title>
        <authorList>
            <person name="Komaki H."/>
            <person name="Tamura T."/>
        </authorList>
    </citation>
    <scope>NUCLEOTIDE SEQUENCE [LARGE SCALE GENOMIC DNA]</scope>
    <source>
        <strain evidence="3 4">NBRC 12513</strain>
    </source>
</reference>
<dbReference type="Proteomes" id="UP000631312">
    <property type="component" value="Unassembled WGS sequence"/>
</dbReference>
<name>A0ABQ4ABP9_9ACTN</name>
<keyword evidence="4" id="KW-1185">Reference proteome</keyword>
<dbReference type="Pfam" id="PF14239">
    <property type="entry name" value="RRXRR"/>
    <property type="match status" value="1"/>
</dbReference>
<dbReference type="InterPro" id="IPR003615">
    <property type="entry name" value="HNH_nuc"/>
</dbReference>
<dbReference type="InterPro" id="IPR052892">
    <property type="entry name" value="NA-targeting_endonuclease"/>
</dbReference>